<reference evidence="3 4" key="1">
    <citation type="submission" date="2018-05" db="EMBL/GenBank/DDBJ databases">
        <title>Acuticoccus sediminis sp. nov., isolated from deep-sea sediment of Indian Ocean.</title>
        <authorList>
            <person name="Liu X."/>
            <person name="Lai Q."/>
            <person name="Du Y."/>
            <person name="Sun F."/>
            <person name="Zhang X."/>
            <person name="Wang S."/>
            <person name="Shao Z."/>
        </authorList>
    </citation>
    <scope>NUCLEOTIDE SEQUENCE [LARGE SCALE GENOMIC DNA]</scope>
    <source>
        <strain evidence="3 4">PTG4-2</strain>
    </source>
</reference>
<dbReference type="OrthoDB" id="7363830at2"/>
<accession>A0A8B2NKQ4</accession>
<feature type="signal peptide" evidence="2">
    <location>
        <begin position="1"/>
        <end position="24"/>
    </location>
</feature>
<name>A0A8B2NKQ4_9HYPH</name>
<proteinExistence type="predicted"/>
<evidence type="ECO:0000313" key="4">
    <source>
        <dbReference type="Proteomes" id="UP000249590"/>
    </source>
</evidence>
<sequence>MKPALLIALALALAVALGACGRRAAPSIPESAENLPRVERFPHDPGSQRVPDRKFILDPILQ</sequence>
<dbReference type="RefSeq" id="WP_111350927.1">
    <property type="nucleotide sequence ID" value="NZ_QHHQ01000007.1"/>
</dbReference>
<keyword evidence="2" id="KW-0732">Signal</keyword>
<gene>
    <name evidence="3" type="ORF">DLJ53_26050</name>
</gene>
<dbReference type="Proteomes" id="UP000249590">
    <property type="component" value="Unassembled WGS sequence"/>
</dbReference>
<evidence type="ECO:0000313" key="3">
    <source>
        <dbReference type="EMBL" id="RAH98183.1"/>
    </source>
</evidence>
<dbReference type="EMBL" id="QHHQ01000007">
    <property type="protein sequence ID" value="RAH98183.1"/>
    <property type="molecule type" value="Genomic_DNA"/>
</dbReference>
<dbReference type="AlphaFoldDB" id="A0A8B2NKQ4"/>
<protein>
    <recommendedName>
        <fullName evidence="5">Lipoprotein</fullName>
    </recommendedName>
</protein>
<keyword evidence="4" id="KW-1185">Reference proteome</keyword>
<feature type="region of interest" description="Disordered" evidence="1">
    <location>
        <begin position="27"/>
        <end position="51"/>
    </location>
</feature>
<evidence type="ECO:0000256" key="1">
    <source>
        <dbReference type="SAM" id="MobiDB-lite"/>
    </source>
</evidence>
<evidence type="ECO:0008006" key="5">
    <source>
        <dbReference type="Google" id="ProtNLM"/>
    </source>
</evidence>
<feature type="chain" id="PRO_5032952321" description="Lipoprotein" evidence="2">
    <location>
        <begin position="25"/>
        <end position="62"/>
    </location>
</feature>
<evidence type="ECO:0000256" key="2">
    <source>
        <dbReference type="SAM" id="SignalP"/>
    </source>
</evidence>
<organism evidence="3 4">
    <name type="scientific">Acuticoccus sediminis</name>
    <dbReference type="NCBI Taxonomy" id="2184697"/>
    <lineage>
        <taxon>Bacteria</taxon>
        <taxon>Pseudomonadati</taxon>
        <taxon>Pseudomonadota</taxon>
        <taxon>Alphaproteobacteria</taxon>
        <taxon>Hyphomicrobiales</taxon>
        <taxon>Amorphaceae</taxon>
        <taxon>Acuticoccus</taxon>
    </lineage>
</organism>
<dbReference type="PROSITE" id="PS51257">
    <property type="entry name" value="PROKAR_LIPOPROTEIN"/>
    <property type="match status" value="1"/>
</dbReference>
<comment type="caution">
    <text evidence="3">The sequence shown here is derived from an EMBL/GenBank/DDBJ whole genome shotgun (WGS) entry which is preliminary data.</text>
</comment>